<proteinExistence type="predicted"/>
<keyword evidence="2" id="KW-1185">Reference proteome</keyword>
<dbReference type="AlphaFoldDB" id="A0A7R9Q3G2"/>
<evidence type="ECO:0008006" key="3">
    <source>
        <dbReference type="Google" id="ProtNLM"/>
    </source>
</evidence>
<dbReference type="EMBL" id="CAJPIZ010008574">
    <property type="protein sequence ID" value="CAG2111236.1"/>
    <property type="molecule type" value="Genomic_DNA"/>
</dbReference>
<reference evidence="1" key="1">
    <citation type="submission" date="2020-11" db="EMBL/GenBank/DDBJ databases">
        <authorList>
            <person name="Tran Van P."/>
        </authorList>
    </citation>
    <scope>NUCLEOTIDE SEQUENCE</scope>
</reference>
<dbReference type="InterPro" id="IPR011044">
    <property type="entry name" value="Quino_amine_DH_bsu"/>
</dbReference>
<dbReference type="SUPFAM" id="SSF50969">
    <property type="entry name" value="YVTN repeat-like/Quinoprotein amine dehydrogenase"/>
    <property type="match status" value="1"/>
</dbReference>
<organism evidence="1">
    <name type="scientific">Medioppia subpectinata</name>
    <dbReference type="NCBI Taxonomy" id="1979941"/>
    <lineage>
        <taxon>Eukaryota</taxon>
        <taxon>Metazoa</taxon>
        <taxon>Ecdysozoa</taxon>
        <taxon>Arthropoda</taxon>
        <taxon>Chelicerata</taxon>
        <taxon>Arachnida</taxon>
        <taxon>Acari</taxon>
        <taxon>Acariformes</taxon>
        <taxon>Sarcoptiformes</taxon>
        <taxon>Oribatida</taxon>
        <taxon>Brachypylina</taxon>
        <taxon>Oppioidea</taxon>
        <taxon>Oppiidae</taxon>
        <taxon>Medioppia</taxon>
    </lineage>
</organism>
<dbReference type="Proteomes" id="UP000759131">
    <property type="component" value="Unassembled WGS sequence"/>
</dbReference>
<sequence length="235" mass="26029">YAHVTHWDERAIIKIDMAQFKYVKTINLADCQPITGVHTDHGLLIIQCQTPVTHQLNGQLVVDQITDALVAYNPHVRAQRAYLSPNQHFLVNVLRNQSGPAATGHPTSTTSTTTTIIVQRVTKAGVEFLYDVRTSLNIVNCEFVWKNGNYDAVLASGTANREDLLYLSLSDGRVELITGIGRPTNGSHRGMALAAKSRLLAVTATESVFLVDLNTNRIQCETTQRHQKPNTLIWS</sequence>
<accession>A0A7R9Q3G2</accession>
<dbReference type="OrthoDB" id="6085115at2759"/>
<evidence type="ECO:0000313" key="2">
    <source>
        <dbReference type="Proteomes" id="UP000759131"/>
    </source>
</evidence>
<evidence type="ECO:0000313" key="1">
    <source>
        <dbReference type="EMBL" id="CAD7630806.1"/>
    </source>
</evidence>
<feature type="non-terminal residue" evidence="1">
    <location>
        <position position="1"/>
    </location>
</feature>
<gene>
    <name evidence="1" type="ORF">OSB1V03_LOCUS11218</name>
</gene>
<dbReference type="EMBL" id="OC863149">
    <property type="protein sequence ID" value="CAD7630806.1"/>
    <property type="molecule type" value="Genomic_DNA"/>
</dbReference>
<protein>
    <recommendedName>
        <fullName evidence="3">Follistatin-like protein 5</fullName>
    </recommendedName>
</protein>
<name>A0A7R9Q3G2_9ACAR</name>